<protein>
    <submittedName>
        <fullName evidence="1">Uncharacterized protein</fullName>
    </submittedName>
</protein>
<dbReference type="eggNOG" id="COG3401">
    <property type="taxonomic scope" value="Bacteria"/>
</dbReference>
<keyword evidence="2" id="KW-1185">Reference proteome</keyword>
<dbReference type="Proteomes" id="UP000181976">
    <property type="component" value="Unassembled WGS sequence"/>
</dbReference>
<dbReference type="OrthoDB" id="7403807at2"/>
<gene>
    <name evidence="1" type="ORF">SAMN05444380_103132</name>
</gene>
<accession>A0A1I1VYI5</accession>
<evidence type="ECO:0000313" key="2">
    <source>
        <dbReference type="Proteomes" id="UP000181976"/>
    </source>
</evidence>
<proteinExistence type="predicted"/>
<dbReference type="AlphaFoldDB" id="A0A1I1VYI5"/>
<name>A0A1I1VYI5_9BACT</name>
<dbReference type="InParanoid" id="A0A1I1VYI5"/>
<dbReference type="EMBL" id="FONA01000003">
    <property type="protein sequence ID" value="SFD88027.1"/>
    <property type="molecule type" value="Genomic_DNA"/>
</dbReference>
<organism evidence="1 2">
    <name type="scientific">Thermophagus xiamenensis</name>
    <dbReference type="NCBI Taxonomy" id="385682"/>
    <lineage>
        <taxon>Bacteria</taxon>
        <taxon>Pseudomonadati</taxon>
        <taxon>Bacteroidota</taxon>
        <taxon>Bacteroidia</taxon>
        <taxon>Marinilabiliales</taxon>
        <taxon>Marinilabiliaceae</taxon>
        <taxon>Thermophagus</taxon>
    </lineage>
</organism>
<evidence type="ECO:0000313" key="1">
    <source>
        <dbReference type="EMBL" id="SFD88027.1"/>
    </source>
</evidence>
<dbReference type="RefSeq" id="WP_010528675.1">
    <property type="nucleotide sequence ID" value="NZ_AFSL01000093.1"/>
</dbReference>
<sequence length="285" mass="32488">MKKNLFLVILLTVLGISSNIFARPYFDKEKDLLLACFDLKPDEDDVHAAAALACMLQHPDLSGIQYFAVAGAYGIQNGKYIHTATPEFFNNLFGHKNKKWTDAHENRDQSVKKVRKLVKKTLKSGGKVFIQEAGQSDFTHDMLKALIEAGVDRNVIKSKVIVVQHSNWNEDKSDQTKLEWVKNNTYYVKIDDGNSPDNNTPGYNNKNTRFMTQALASENPNAKARSFWEQANKICKGWEASWENPTIANGGVDFSDCVENWWIFDLKDKTDSIAKFWERYVINKP</sequence>
<reference evidence="1 2" key="1">
    <citation type="submission" date="2016-10" db="EMBL/GenBank/DDBJ databases">
        <authorList>
            <person name="de Groot N.N."/>
        </authorList>
    </citation>
    <scope>NUCLEOTIDE SEQUENCE [LARGE SCALE GENOMIC DNA]</scope>
    <source>
        <strain evidence="1 2">DSM 19012</strain>
    </source>
</reference>